<dbReference type="SUPFAM" id="SSF56796">
    <property type="entry name" value="Dehydroquinate synthase-like"/>
    <property type="match status" value="1"/>
</dbReference>
<dbReference type="GO" id="GO:0004022">
    <property type="term" value="F:alcohol dehydrogenase (NAD+) activity"/>
    <property type="evidence" value="ECO:0007669"/>
    <property type="project" value="UniProtKB-ARBA"/>
</dbReference>
<keyword evidence="2" id="KW-0560">Oxidoreductase</keyword>
<feature type="domain" description="Fe-containing alcohol dehydrogenase-like C-terminal" evidence="4">
    <location>
        <begin position="193"/>
        <end position="384"/>
    </location>
</feature>
<sequence>MYLVDSYHFYLPTKVFFGVDALHRISEVLEKEDSSHVLIITDKGIVKAGLVDALEKKLNDLNVIYNVFDEVEPNPKSSTISKGLEMSKLHDSTLIIGLGGGSSIDTAKAIAIMRRNDGSILDYEGVGLVVNNPLPTIMIPTTAGTGSEVTASTIITDENTLFKMAIISEKIFPTYAIVDPVLTLGCPNFIISSTGVDALTHAIESYLSKQKNGIVSEIALKAIKLINENISTSYFRGNDLQSNSRMLEASMLAGMAFSQTRLGNVHAISQSFGGLFNIPHGFANAVLLPYVLEFNYKAAVDDFCEIAKAMNLYQDSKTKNENAYSVVERILELNEELGIPKTTKDLGVDLEKLDVLIRDSMRSGNIHVNPRITSSEDIKEIIINSYEGKL</sequence>
<dbReference type="FunFam" id="3.40.50.1970:FF:000003">
    <property type="entry name" value="Alcohol dehydrogenase, iron-containing"/>
    <property type="match status" value="1"/>
</dbReference>
<feature type="domain" description="Alcohol dehydrogenase iron-type/glycerol dehydrogenase GldA" evidence="3">
    <location>
        <begin position="12"/>
        <end position="180"/>
    </location>
</feature>
<dbReference type="PANTHER" id="PTHR11496">
    <property type="entry name" value="ALCOHOL DEHYDROGENASE"/>
    <property type="match status" value="1"/>
</dbReference>
<reference evidence="5 6" key="1">
    <citation type="submission" date="2018-02" db="EMBL/GenBank/DDBJ databases">
        <title>Jeotgalibacillus proteolyticum sp. nov. a protease producing bacterium isolated from ocean sediments of Laizhou Bay.</title>
        <authorList>
            <person name="Li Y."/>
        </authorList>
    </citation>
    <scope>NUCLEOTIDE SEQUENCE [LARGE SCALE GENOMIC DNA]</scope>
    <source>
        <strain evidence="5 6">22-7</strain>
    </source>
</reference>
<accession>A0A2S5G6D3</accession>
<dbReference type="InterPro" id="IPR039697">
    <property type="entry name" value="Alcohol_dehydrogenase_Fe"/>
</dbReference>
<dbReference type="Proteomes" id="UP000239047">
    <property type="component" value="Unassembled WGS sequence"/>
</dbReference>
<dbReference type="FunFam" id="1.20.1090.10:FF:000001">
    <property type="entry name" value="Aldehyde-alcohol dehydrogenase"/>
    <property type="match status" value="1"/>
</dbReference>
<dbReference type="PANTHER" id="PTHR11496:SF102">
    <property type="entry name" value="ALCOHOL DEHYDROGENASE 4"/>
    <property type="match status" value="1"/>
</dbReference>
<dbReference type="InterPro" id="IPR001670">
    <property type="entry name" value="ADH_Fe/GldA"/>
</dbReference>
<evidence type="ECO:0000256" key="1">
    <source>
        <dbReference type="ARBA" id="ARBA00007358"/>
    </source>
</evidence>
<dbReference type="AlphaFoldDB" id="A0A2S5G6D3"/>
<evidence type="ECO:0000259" key="4">
    <source>
        <dbReference type="Pfam" id="PF25137"/>
    </source>
</evidence>
<name>A0A2S5G6D3_9BACL</name>
<dbReference type="Pfam" id="PF25137">
    <property type="entry name" value="ADH_Fe_C"/>
    <property type="match status" value="1"/>
</dbReference>
<gene>
    <name evidence="5" type="ORF">C4B60_20795</name>
</gene>
<dbReference type="EMBL" id="PREZ01000012">
    <property type="protein sequence ID" value="PPA68484.1"/>
    <property type="molecule type" value="Genomic_DNA"/>
</dbReference>
<dbReference type="CDD" id="cd08551">
    <property type="entry name" value="Fe-ADH"/>
    <property type="match status" value="1"/>
</dbReference>
<dbReference type="OrthoDB" id="9815791at2"/>
<protein>
    <submittedName>
        <fullName evidence="5">Alcohol dehydrogenase</fullName>
    </submittedName>
</protein>
<comment type="similarity">
    <text evidence="1">Belongs to the iron-containing alcohol dehydrogenase family.</text>
</comment>
<comment type="caution">
    <text evidence="5">The sequence shown here is derived from an EMBL/GenBank/DDBJ whole genome shotgun (WGS) entry which is preliminary data.</text>
</comment>
<organism evidence="5 6">
    <name type="scientific">Jeotgalibacillus proteolyticus</name>
    <dbReference type="NCBI Taxonomy" id="2082395"/>
    <lineage>
        <taxon>Bacteria</taxon>
        <taxon>Bacillati</taxon>
        <taxon>Bacillota</taxon>
        <taxon>Bacilli</taxon>
        <taxon>Bacillales</taxon>
        <taxon>Caryophanaceae</taxon>
        <taxon>Jeotgalibacillus</taxon>
    </lineage>
</organism>
<dbReference type="InterPro" id="IPR056798">
    <property type="entry name" value="ADH_Fe_C"/>
</dbReference>
<evidence type="ECO:0000256" key="2">
    <source>
        <dbReference type="ARBA" id="ARBA00023002"/>
    </source>
</evidence>
<dbReference type="Gene3D" id="3.40.50.1970">
    <property type="match status" value="1"/>
</dbReference>
<dbReference type="Gene3D" id="1.20.1090.10">
    <property type="entry name" value="Dehydroquinate synthase-like - alpha domain"/>
    <property type="match status" value="1"/>
</dbReference>
<evidence type="ECO:0000313" key="5">
    <source>
        <dbReference type="EMBL" id="PPA68484.1"/>
    </source>
</evidence>
<proteinExistence type="inferred from homology"/>
<dbReference type="Pfam" id="PF00465">
    <property type="entry name" value="Fe-ADH"/>
    <property type="match status" value="1"/>
</dbReference>
<evidence type="ECO:0000313" key="6">
    <source>
        <dbReference type="Proteomes" id="UP000239047"/>
    </source>
</evidence>
<keyword evidence="6" id="KW-1185">Reference proteome</keyword>
<dbReference type="GO" id="GO:0046872">
    <property type="term" value="F:metal ion binding"/>
    <property type="evidence" value="ECO:0007669"/>
    <property type="project" value="InterPro"/>
</dbReference>
<evidence type="ECO:0000259" key="3">
    <source>
        <dbReference type="Pfam" id="PF00465"/>
    </source>
</evidence>